<accession>A0A517YQS4</accession>
<dbReference type="PANTHER" id="PTHR30269:SF0">
    <property type="entry name" value="MEMBRANE TRANSPORTER PROTEIN YFCA-RELATED"/>
    <property type="match status" value="1"/>
</dbReference>
<dbReference type="InterPro" id="IPR052017">
    <property type="entry name" value="TSUP"/>
</dbReference>
<feature type="transmembrane region" description="Helical" evidence="8">
    <location>
        <begin position="209"/>
        <end position="229"/>
    </location>
</feature>
<keyword evidence="10" id="KW-1185">Reference proteome</keyword>
<keyword evidence="3" id="KW-0813">Transport</keyword>
<evidence type="ECO:0000256" key="8">
    <source>
        <dbReference type="RuleBase" id="RU363041"/>
    </source>
</evidence>
<sequence length="286" mass="31181">MIGSNQKNRQAADSFFIPINERIKQFIYTCAMPEWIIYVLLPIVGFAAGFINTVAGGGSFLTLPVLIYLCGLPPQIANATNRFSVVFYTTTSTTVYHAHGFGDLRLTKRLMLPSLFGAGSGAWAAAVFPTQAFMFIFGIAMIGMAMMLVTKPKMLLDVGHRKIEKKWLEWLVFYLIGFYGGFLQAGVGLLLLIGLAMTHGRDLLHSNGVKVSLALGYAIFSVAIFAYYGQIQVAEGSLLAVGAVTGALIGAKTAIKKGTQFIYYFVVIIAIITGCNMIYKSFTQMM</sequence>
<dbReference type="Proteomes" id="UP000317369">
    <property type="component" value="Chromosome"/>
</dbReference>
<feature type="transmembrane region" description="Helical" evidence="8">
    <location>
        <begin position="236"/>
        <end position="255"/>
    </location>
</feature>
<feature type="transmembrane region" description="Helical" evidence="8">
    <location>
        <begin position="132"/>
        <end position="150"/>
    </location>
</feature>
<evidence type="ECO:0000313" key="9">
    <source>
        <dbReference type="EMBL" id="QDU32579.1"/>
    </source>
</evidence>
<dbReference type="InterPro" id="IPR002781">
    <property type="entry name" value="TM_pro_TauE-like"/>
</dbReference>
<evidence type="ECO:0000256" key="1">
    <source>
        <dbReference type="ARBA" id="ARBA00004651"/>
    </source>
</evidence>
<evidence type="ECO:0000256" key="3">
    <source>
        <dbReference type="ARBA" id="ARBA00022448"/>
    </source>
</evidence>
<evidence type="ECO:0000256" key="6">
    <source>
        <dbReference type="ARBA" id="ARBA00022989"/>
    </source>
</evidence>
<feature type="transmembrane region" description="Helical" evidence="8">
    <location>
        <begin position="26"/>
        <end position="48"/>
    </location>
</feature>
<feature type="transmembrane region" description="Helical" evidence="8">
    <location>
        <begin position="261"/>
        <end position="279"/>
    </location>
</feature>
<evidence type="ECO:0000313" key="10">
    <source>
        <dbReference type="Proteomes" id="UP000317369"/>
    </source>
</evidence>
<comment type="subcellular location">
    <subcellularLocation>
        <location evidence="1 8">Cell membrane</location>
        <topology evidence="1 8">Multi-pass membrane protein</topology>
    </subcellularLocation>
</comment>
<keyword evidence="4 8" id="KW-1003">Cell membrane</keyword>
<name>A0A517YQS4_9BACT</name>
<feature type="transmembrane region" description="Helical" evidence="8">
    <location>
        <begin position="171"/>
        <end position="197"/>
    </location>
</feature>
<dbReference type="AlphaFoldDB" id="A0A517YQS4"/>
<evidence type="ECO:0000256" key="4">
    <source>
        <dbReference type="ARBA" id="ARBA00022475"/>
    </source>
</evidence>
<comment type="similarity">
    <text evidence="2 8">Belongs to the 4-toluene sulfonate uptake permease (TSUP) (TC 2.A.102) family.</text>
</comment>
<evidence type="ECO:0000256" key="5">
    <source>
        <dbReference type="ARBA" id="ARBA00022692"/>
    </source>
</evidence>
<evidence type="ECO:0000256" key="2">
    <source>
        <dbReference type="ARBA" id="ARBA00009142"/>
    </source>
</evidence>
<proteinExistence type="inferred from homology"/>
<keyword evidence="5 8" id="KW-0812">Transmembrane</keyword>
<keyword evidence="6 8" id="KW-1133">Transmembrane helix</keyword>
<dbReference type="Pfam" id="PF01925">
    <property type="entry name" value="TauE"/>
    <property type="match status" value="1"/>
</dbReference>
<dbReference type="PANTHER" id="PTHR30269">
    <property type="entry name" value="TRANSMEMBRANE PROTEIN YFCA"/>
    <property type="match status" value="1"/>
</dbReference>
<dbReference type="OrthoDB" id="554695at2"/>
<reference evidence="9 10" key="1">
    <citation type="submission" date="2019-02" db="EMBL/GenBank/DDBJ databases">
        <title>Deep-cultivation of Planctomycetes and their phenomic and genomic characterization uncovers novel biology.</title>
        <authorList>
            <person name="Wiegand S."/>
            <person name="Jogler M."/>
            <person name="Boedeker C."/>
            <person name="Pinto D."/>
            <person name="Vollmers J."/>
            <person name="Rivas-Marin E."/>
            <person name="Kohn T."/>
            <person name="Peeters S.H."/>
            <person name="Heuer A."/>
            <person name="Rast P."/>
            <person name="Oberbeckmann S."/>
            <person name="Bunk B."/>
            <person name="Jeske O."/>
            <person name="Meyerdierks A."/>
            <person name="Storesund J.E."/>
            <person name="Kallscheuer N."/>
            <person name="Luecker S."/>
            <person name="Lage O.M."/>
            <person name="Pohl T."/>
            <person name="Merkel B.J."/>
            <person name="Hornburger P."/>
            <person name="Mueller R.-W."/>
            <person name="Bruemmer F."/>
            <person name="Labrenz M."/>
            <person name="Spormann A.M."/>
            <person name="Op den Camp H."/>
            <person name="Overmann J."/>
            <person name="Amann R."/>
            <person name="Jetten M.S.M."/>
            <person name="Mascher T."/>
            <person name="Medema M.H."/>
            <person name="Devos D.P."/>
            <person name="Kaster A.-K."/>
            <person name="Ovreas L."/>
            <person name="Rohde M."/>
            <person name="Galperin M.Y."/>
            <person name="Jogler C."/>
        </authorList>
    </citation>
    <scope>NUCLEOTIDE SEQUENCE [LARGE SCALE GENOMIC DNA]</scope>
    <source>
        <strain evidence="9 10">KS4</strain>
    </source>
</reference>
<dbReference type="GO" id="GO:0005886">
    <property type="term" value="C:plasma membrane"/>
    <property type="evidence" value="ECO:0007669"/>
    <property type="project" value="UniProtKB-SubCell"/>
</dbReference>
<dbReference type="RefSeq" id="WP_145074389.1">
    <property type="nucleotide sequence ID" value="NZ_CP036425.1"/>
</dbReference>
<evidence type="ECO:0000256" key="7">
    <source>
        <dbReference type="ARBA" id="ARBA00023136"/>
    </source>
</evidence>
<dbReference type="KEGG" id="pcor:KS4_06130"/>
<protein>
    <recommendedName>
        <fullName evidence="8">Probable membrane transporter protein</fullName>
    </recommendedName>
</protein>
<organism evidence="9 10">
    <name type="scientific">Poriferisphaera corsica</name>
    <dbReference type="NCBI Taxonomy" id="2528020"/>
    <lineage>
        <taxon>Bacteria</taxon>
        <taxon>Pseudomonadati</taxon>
        <taxon>Planctomycetota</taxon>
        <taxon>Phycisphaerae</taxon>
        <taxon>Phycisphaerales</taxon>
        <taxon>Phycisphaeraceae</taxon>
        <taxon>Poriferisphaera</taxon>
    </lineage>
</organism>
<keyword evidence="7 8" id="KW-0472">Membrane</keyword>
<dbReference type="EMBL" id="CP036425">
    <property type="protein sequence ID" value="QDU32579.1"/>
    <property type="molecule type" value="Genomic_DNA"/>
</dbReference>
<gene>
    <name evidence="9" type="ORF">KS4_06130</name>
</gene>